<dbReference type="InterPro" id="IPR002347">
    <property type="entry name" value="SDR_fam"/>
</dbReference>
<dbReference type="AlphaFoldDB" id="A0A170Q9I4"/>
<dbReference type="GO" id="GO:0004316">
    <property type="term" value="F:3-oxoacyl-[acyl-carrier-protein] reductase (NADPH) activity"/>
    <property type="evidence" value="ECO:0007669"/>
    <property type="project" value="UniProtKB-EC"/>
</dbReference>
<sequence>MELGLKGKHVIVTGGGTNIGRAIVHAFAAEGSRISIAELVPSQGEIVAGEVTAMDTGALVNVVPTDVTDPEKVATMIEAAIAKFGPVDVLVNNVGWTVDRLFMEKPRSEWEREVQVNLWGAINCIHAVLPGMIEKEAGAIVCISSDAGRMGEYREAVYSACKAGVIALSKSVARETGRYGLRLNVVCPGLVVPPEDESISEESMWTEMRGIFTEDVREKVERNYLFRRMGTAQEVANAVVFLASDAASFITGQTLSVSGGYTMM</sequence>
<dbReference type="PRINTS" id="PR00080">
    <property type="entry name" value="SDRFAMILY"/>
</dbReference>
<evidence type="ECO:0000256" key="1">
    <source>
        <dbReference type="ARBA" id="ARBA00006484"/>
    </source>
</evidence>
<dbReference type="InterPro" id="IPR020904">
    <property type="entry name" value="Sc_DH/Rdtase_CS"/>
</dbReference>
<keyword evidence="2" id="KW-0560">Oxidoreductase</keyword>
<dbReference type="PRINTS" id="PR00081">
    <property type="entry name" value="GDHRDH"/>
</dbReference>
<gene>
    <name evidence="2" type="ORF">MGWOODY_Clf2388</name>
</gene>
<reference evidence="2" key="1">
    <citation type="submission" date="2015-10" db="EMBL/GenBank/DDBJ databases">
        <authorList>
            <person name="Gilbert D.G."/>
        </authorList>
    </citation>
    <scope>NUCLEOTIDE SEQUENCE</scope>
</reference>
<name>A0A170Q9I4_9ZZZZ</name>
<dbReference type="PANTHER" id="PTHR42879:SF2">
    <property type="entry name" value="3-OXOACYL-[ACYL-CARRIER-PROTEIN] REDUCTASE FABG"/>
    <property type="match status" value="1"/>
</dbReference>
<dbReference type="InterPro" id="IPR050259">
    <property type="entry name" value="SDR"/>
</dbReference>
<accession>A0A170Q9I4</accession>
<dbReference type="FunFam" id="3.40.50.720:FF:000084">
    <property type="entry name" value="Short-chain dehydrogenase reductase"/>
    <property type="match status" value="1"/>
</dbReference>
<dbReference type="InterPro" id="IPR036291">
    <property type="entry name" value="NAD(P)-bd_dom_sf"/>
</dbReference>
<protein>
    <submittedName>
        <fullName evidence="2">3-oxoacyl-[acyl-carrier protein] reductase</fullName>
        <ecNumber evidence="2">1.1.1.100</ecNumber>
    </submittedName>
</protein>
<dbReference type="PROSITE" id="PS00061">
    <property type="entry name" value="ADH_SHORT"/>
    <property type="match status" value="1"/>
</dbReference>
<evidence type="ECO:0000313" key="2">
    <source>
        <dbReference type="EMBL" id="CUV01713.1"/>
    </source>
</evidence>
<dbReference type="GO" id="GO:0032787">
    <property type="term" value="P:monocarboxylic acid metabolic process"/>
    <property type="evidence" value="ECO:0007669"/>
    <property type="project" value="UniProtKB-ARBA"/>
</dbReference>
<dbReference type="Pfam" id="PF13561">
    <property type="entry name" value="adh_short_C2"/>
    <property type="match status" value="1"/>
</dbReference>
<proteinExistence type="inferred from homology"/>
<dbReference type="PANTHER" id="PTHR42879">
    <property type="entry name" value="3-OXOACYL-(ACYL-CARRIER-PROTEIN) REDUCTASE"/>
    <property type="match status" value="1"/>
</dbReference>
<organism evidence="2">
    <name type="scientific">hydrothermal vent metagenome</name>
    <dbReference type="NCBI Taxonomy" id="652676"/>
    <lineage>
        <taxon>unclassified sequences</taxon>
        <taxon>metagenomes</taxon>
        <taxon>ecological metagenomes</taxon>
    </lineage>
</organism>
<dbReference type="SUPFAM" id="SSF51735">
    <property type="entry name" value="NAD(P)-binding Rossmann-fold domains"/>
    <property type="match status" value="1"/>
</dbReference>
<dbReference type="EMBL" id="FAXA01000119">
    <property type="protein sequence ID" value="CUV01713.1"/>
    <property type="molecule type" value="Genomic_DNA"/>
</dbReference>
<dbReference type="Gene3D" id="3.40.50.720">
    <property type="entry name" value="NAD(P)-binding Rossmann-like Domain"/>
    <property type="match status" value="1"/>
</dbReference>
<comment type="similarity">
    <text evidence="1">Belongs to the short-chain dehydrogenases/reductases (SDR) family.</text>
</comment>
<dbReference type="EC" id="1.1.1.100" evidence="2"/>